<gene>
    <name evidence="2" type="ORF">G3RUM_00458</name>
</gene>
<dbReference type="SUPFAM" id="SSF55154">
    <property type="entry name" value="CYTH-like phosphatases"/>
    <property type="match status" value="1"/>
</dbReference>
<dbReference type="Pfam" id="PF01928">
    <property type="entry name" value="CYTH"/>
    <property type="match status" value="1"/>
</dbReference>
<feature type="domain" description="CYTH" evidence="1">
    <location>
        <begin position="51"/>
        <end position="132"/>
    </location>
</feature>
<dbReference type="Proteomes" id="UP001191019">
    <property type="component" value="Unassembled WGS sequence"/>
</dbReference>
<keyword evidence="3" id="KW-1185">Reference proteome</keyword>
<dbReference type="Gene3D" id="2.40.320.10">
    <property type="entry name" value="Hypothetical Protein Pfu-838710-001"/>
    <property type="match status" value="1"/>
</dbReference>
<dbReference type="RefSeq" id="WP_129734984.1">
    <property type="nucleotide sequence ID" value="NZ_PRLM01000004.1"/>
</dbReference>
<dbReference type="EMBL" id="PRLM01000004">
    <property type="protein sequence ID" value="RYC74705.1"/>
    <property type="molecule type" value="Genomic_DNA"/>
</dbReference>
<reference evidence="2 3" key="1">
    <citation type="journal article" date="2018" name="bioRxiv">
        <title>Evidence of independent acquisition and adaption of ultra-small bacteria to human hosts across the highly diverse yet reduced genomes of the phylum Saccharibacteria.</title>
        <authorList>
            <person name="McLean J.S."/>
            <person name="Bor B."/>
            <person name="To T.T."/>
            <person name="Liu Q."/>
            <person name="Kearns K.A."/>
            <person name="Solden L.M."/>
            <person name="Wrighton K.C."/>
            <person name="He X."/>
            <person name="Shi W."/>
        </authorList>
    </citation>
    <scope>NUCLEOTIDE SEQUENCE [LARGE SCALE GENOMIC DNA]</scope>
    <source>
        <strain evidence="2 3">TM7_G3_2_Rum_HOT_351B</strain>
    </source>
</reference>
<evidence type="ECO:0000259" key="1">
    <source>
        <dbReference type="Pfam" id="PF01928"/>
    </source>
</evidence>
<dbReference type="InterPro" id="IPR033469">
    <property type="entry name" value="CYTH-like_dom_sf"/>
</dbReference>
<comment type="caution">
    <text evidence="2">The sequence shown here is derived from an EMBL/GenBank/DDBJ whole genome shotgun (WGS) entry which is preliminary data.</text>
</comment>
<proteinExistence type="predicted"/>
<sequence length="197" mass="22890">MKLEIEAVFCGIDKNKIREKLRSLGARLIVPERKMVRTVFHLPHNPKHCFARVRDEGDKIVVTYKEFDNDSATGVKEINLIVNDYEDAVELLRVLGLHEKSYEESMRETWELDGAEVCIDTWPWIPTYVEVEGTSVENMTAVSQKLGFNMENALYCSVGHIYELYYDVKEEDINAGLDHWDHIEFVPLPDWLADKKK</sequence>
<organism evidence="2 3">
    <name type="scientific">Candidatus Nanosyncoccus alces</name>
    <dbReference type="NCBI Taxonomy" id="2171997"/>
    <lineage>
        <taxon>Bacteria</taxon>
        <taxon>Candidatus Saccharimonadota</taxon>
        <taxon>Candidatus Nanosyncoccalia</taxon>
        <taxon>Candidatus Nanosyncoccales</taxon>
        <taxon>Candidatus Nanosyncoccaceae</taxon>
        <taxon>Candidatus Nanosyncoccus</taxon>
    </lineage>
</organism>
<dbReference type="InterPro" id="IPR023577">
    <property type="entry name" value="CYTH_domain"/>
</dbReference>
<protein>
    <recommendedName>
        <fullName evidence="1">CYTH domain-containing protein</fullName>
    </recommendedName>
</protein>
<name>A0ABY0FPB6_9BACT</name>
<evidence type="ECO:0000313" key="2">
    <source>
        <dbReference type="EMBL" id="RYC74705.1"/>
    </source>
</evidence>
<reference evidence="2 3" key="2">
    <citation type="journal article" date="2020" name="Cell Rep.">
        <title>Acquisition and Adaptation of Ultra-small Parasitic Reduced Genome Bacteria to Mammalian Hosts.</title>
        <authorList>
            <person name="McLean J.S."/>
            <person name="Bor B."/>
            <person name="Kerns K.A."/>
            <person name="Liu Q."/>
            <person name="To T.T."/>
            <person name="Solden L."/>
            <person name="Hendrickson E.L."/>
            <person name="Wrighton K."/>
            <person name="Shi W."/>
            <person name="He X."/>
        </authorList>
    </citation>
    <scope>NUCLEOTIDE SEQUENCE [LARGE SCALE GENOMIC DNA]</scope>
    <source>
        <strain evidence="2 3">TM7_G3_2_Rum_HOT_351B</strain>
    </source>
</reference>
<evidence type="ECO:0000313" key="3">
    <source>
        <dbReference type="Proteomes" id="UP001191019"/>
    </source>
</evidence>
<accession>A0ABY0FPB6</accession>